<dbReference type="GO" id="GO:0005524">
    <property type="term" value="F:ATP binding"/>
    <property type="evidence" value="ECO:0007669"/>
    <property type="project" value="InterPro"/>
</dbReference>
<keyword evidence="3" id="KW-1185">Reference proteome</keyword>
<dbReference type="OrthoDB" id="5987198at2759"/>
<dbReference type="Proteomes" id="UP000054270">
    <property type="component" value="Unassembled WGS sequence"/>
</dbReference>
<dbReference type="InterPro" id="IPR011009">
    <property type="entry name" value="Kinase-like_dom_sf"/>
</dbReference>
<dbReference type="InterPro" id="IPR000719">
    <property type="entry name" value="Prot_kinase_dom"/>
</dbReference>
<dbReference type="Gene3D" id="1.10.510.10">
    <property type="entry name" value="Transferase(Phosphotransferase) domain 1"/>
    <property type="match status" value="1"/>
</dbReference>
<dbReference type="Pfam" id="PF00069">
    <property type="entry name" value="Pkinase"/>
    <property type="match status" value="1"/>
</dbReference>
<feature type="domain" description="Protein kinase" evidence="1">
    <location>
        <begin position="93"/>
        <end position="412"/>
    </location>
</feature>
<reference evidence="3" key="1">
    <citation type="submission" date="2014-04" db="EMBL/GenBank/DDBJ databases">
        <title>Evolutionary Origins and Diversification of the Mycorrhizal Mutualists.</title>
        <authorList>
            <consortium name="DOE Joint Genome Institute"/>
            <consortium name="Mycorrhizal Genomics Consortium"/>
            <person name="Kohler A."/>
            <person name="Kuo A."/>
            <person name="Nagy L.G."/>
            <person name="Floudas D."/>
            <person name="Copeland A."/>
            <person name="Barry K.W."/>
            <person name="Cichocki N."/>
            <person name="Veneault-Fourrey C."/>
            <person name="LaButti K."/>
            <person name="Lindquist E.A."/>
            <person name="Lipzen A."/>
            <person name="Lundell T."/>
            <person name="Morin E."/>
            <person name="Murat C."/>
            <person name="Riley R."/>
            <person name="Ohm R."/>
            <person name="Sun H."/>
            <person name="Tunlid A."/>
            <person name="Henrissat B."/>
            <person name="Grigoriev I.V."/>
            <person name="Hibbett D.S."/>
            <person name="Martin F."/>
        </authorList>
    </citation>
    <scope>NUCLEOTIDE SEQUENCE [LARGE SCALE GENOMIC DNA]</scope>
    <source>
        <strain evidence="3">FD-334 SS-4</strain>
    </source>
</reference>
<gene>
    <name evidence="2" type="ORF">HYPSUDRAFT_226027</name>
</gene>
<accession>A0A0D2PFV6</accession>
<dbReference type="SUPFAM" id="SSF56112">
    <property type="entry name" value="Protein kinase-like (PK-like)"/>
    <property type="match status" value="1"/>
</dbReference>
<dbReference type="SMART" id="SM00220">
    <property type="entry name" value="S_TKc"/>
    <property type="match status" value="1"/>
</dbReference>
<dbReference type="PROSITE" id="PS50011">
    <property type="entry name" value="PROTEIN_KINASE_DOM"/>
    <property type="match status" value="1"/>
</dbReference>
<dbReference type="EMBL" id="KN817518">
    <property type="protein sequence ID" value="KJA29629.1"/>
    <property type="molecule type" value="Genomic_DNA"/>
</dbReference>
<evidence type="ECO:0000259" key="1">
    <source>
        <dbReference type="PROSITE" id="PS50011"/>
    </source>
</evidence>
<organism evidence="2 3">
    <name type="scientific">Hypholoma sublateritium (strain FD-334 SS-4)</name>
    <dbReference type="NCBI Taxonomy" id="945553"/>
    <lineage>
        <taxon>Eukaryota</taxon>
        <taxon>Fungi</taxon>
        <taxon>Dikarya</taxon>
        <taxon>Basidiomycota</taxon>
        <taxon>Agaricomycotina</taxon>
        <taxon>Agaricomycetes</taxon>
        <taxon>Agaricomycetidae</taxon>
        <taxon>Agaricales</taxon>
        <taxon>Agaricineae</taxon>
        <taxon>Strophariaceae</taxon>
        <taxon>Hypholoma</taxon>
    </lineage>
</organism>
<name>A0A0D2PFV6_HYPSF</name>
<evidence type="ECO:0000313" key="3">
    <source>
        <dbReference type="Proteomes" id="UP000054270"/>
    </source>
</evidence>
<dbReference type="OMA" id="SGPERMI"/>
<dbReference type="GO" id="GO:0004672">
    <property type="term" value="F:protein kinase activity"/>
    <property type="evidence" value="ECO:0007669"/>
    <property type="project" value="InterPro"/>
</dbReference>
<dbReference type="AlphaFoldDB" id="A0A0D2PFV6"/>
<protein>
    <recommendedName>
        <fullName evidence="1">Protein kinase domain-containing protein</fullName>
    </recommendedName>
</protein>
<proteinExistence type="predicted"/>
<dbReference type="STRING" id="945553.A0A0D2PFV6"/>
<sequence>MSLPGVRVTLSPVVWSDIDSRGRNRRQGRSSDEDTPNLALGLLELSPKRRKKALGLPAVYYPPALSPSEKVWRDRSDFLVKKGYQLRPRYQHNWTPTKYGNGRHHHSGEDHIMQILPQVLDAIRRKDGLVVCVKMIQDPQKLKQIKIVEYFTSRRMLNDSRNHVVPFYDTFKDIITPHIEYMVMPVLRRFDDPEFLMVFEVVDFVTQSLEGLAFLHENNIAHHNLTAEHIMMDAKSIVPTGWHFVSHFCEPDGMTRISPLDRKNHSVRYYFIGFGDSYHISPTQMPLVVDIGGNDTSAPELLTFQPYDPFKLDIYTLGNVIHNELFTKYHGLEFLTELVEYMRAADFQKRPNSDSILRSWYRIRNSLDEATIEDQPLRFKEGMKPRYTYDSDPQSSVLNRSFKRDISSILNK</sequence>
<evidence type="ECO:0000313" key="2">
    <source>
        <dbReference type="EMBL" id="KJA29629.1"/>
    </source>
</evidence>